<evidence type="ECO:0000313" key="1">
    <source>
        <dbReference type="EMBL" id="PPR99119.1"/>
    </source>
</evidence>
<dbReference type="AlphaFoldDB" id="A0A2P5X718"/>
<evidence type="ECO:0000313" key="2">
    <source>
        <dbReference type="Proteomes" id="UP000239757"/>
    </source>
</evidence>
<name>A0A2P5X718_GOSBA</name>
<proteinExistence type="predicted"/>
<accession>A0A2P5X718</accession>
<reference evidence="1 2" key="1">
    <citation type="submission" date="2015-01" db="EMBL/GenBank/DDBJ databases">
        <title>Genome of allotetraploid Gossypium barbadense reveals genomic plasticity and fiber elongation in cotton evolution.</title>
        <authorList>
            <person name="Chen X."/>
            <person name="Liu X."/>
            <person name="Zhao B."/>
            <person name="Zheng H."/>
            <person name="Hu Y."/>
            <person name="Lu G."/>
            <person name="Yang C."/>
            <person name="Chen J."/>
            <person name="Shan C."/>
            <person name="Zhang L."/>
            <person name="Zhou Y."/>
            <person name="Wang L."/>
            <person name="Guo W."/>
            <person name="Bai Y."/>
            <person name="Ruan J."/>
            <person name="Shangguan X."/>
            <person name="Mao Y."/>
            <person name="Jiang J."/>
            <person name="Zhu Y."/>
            <person name="Lei J."/>
            <person name="Kang H."/>
            <person name="Chen S."/>
            <person name="He X."/>
            <person name="Wang R."/>
            <person name="Wang Y."/>
            <person name="Chen J."/>
            <person name="Wang L."/>
            <person name="Yu S."/>
            <person name="Wang B."/>
            <person name="Wei J."/>
            <person name="Song S."/>
            <person name="Lu X."/>
            <person name="Gao Z."/>
            <person name="Gu W."/>
            <person name="Deng X."/>
            <person name="Ma D."/>
            <person name="Wang S."/>
            <person name="Liang W."/>
            <person name="Fang L."/>
            <person name="Cai C."/>
            <person name="Zhu X."/>
            <person name="Zhou B."/>
            <person name="Zhang Y."/>
            <person name="Chen Z."/>
            <person name="Xu S."/>
            <person name="Zhu R."/>
            <person name="Wang S."/>
            <person name="Zhang T."/>
            <person name="Zhao G."/>
        </authorList>
    </citation>
    <scope>NUCLEOTIDE SEQUENCE [LARGE SCALE GENOMIC DNA]</scope>
    <source>
        <strain evidence="2">cv. Xinhai21</strain>
        <tissue evidence="1">Leaf</tissue>
    </source>
</reference>
<organism evidence="1 2">
    <name type="scientific">Gossypium barbadense</name>
    <name type="common">Sea Island cotton</name>
    <name type="synonym">Hibiscus barbadensis</name>
    <dbReference type="NCBI Taxonomy" id="3634"/>
    <lineage>
        <taxon>Eukaryota</taxon>
        <taxon>Viridiplantae</taxon>
        <taxon>Streptophyta</taxon>
        <taxon>Embryophyta</taxon>
        <taxon>Tracheophyta</taxon>
        <taxon>Spermatophyta</taxon>
        <taxon>Magnoliopsida</taxon>
        <taxon>eudicotyledons</taxon>
        <taxon>Gunneridae</taxon>
        <taxon>Pentapetalae</taxon>
        <taxon>rosids</taxon>
        <taxon>malvids</taxon>
        <taxon>Malvales</taxon>
        <taxon>Malvaceae</taxon>
        <taxon>Malvoideae</taxon>
        <taxon>Gossypium</taxon>
    </lineage>
</organism>
<protein>
    <submittedName>
        <fullName evidence="1">Uncharacterized protein</fullName>
    </submittedName>
</protein>
<sequence length="71" mass="7971">MVPNDPKQSSGFFASIASSISNFGCVITKSINGYYDRLEVVNPEGGTEDVEEEVMRGRWKQEVVTCWQCIH</sequence>
<gene>
    <name evidence="1" type="ORF">GOBAR_AA21545</name>
</gene>
<dbReference type="OrthoDB" id="1743039at2759"/>
<dbReference type="EMBL" id="KZ665537">
    <property type="protein sequence ID" value="PPR99119.1"/>
    <property type="molecule type" value="Genomic_DNA"/>
</dbReference>
<dbReference type="Proteomes" id="UP000239757">
    <property type="component" value="Unassembled WGS sequence"/>
</dbReference>